<evidence type="ECO:0000256" key="1">
    <source>
        <dbReference type="ARBA" id="ARBA00004999"/>
    </source>
</evidence>
<dbReference type="InterPro" id="IPR006400">
    <property type="entry name" value="Hopene-cyclase"/>
</dbReference>
<reference evidence="7 8" key="1">
    <citation type="submission" date="2019-08" db="EMBL/GenBank/DDBJ databases">
        <title>Bacillus genomes from the desert of Cuatro Cienegas, Coahuila.</title>
        <authorList>
            <person name="Olmedo-Alvarez G."/>
        </authorList>
    </citation>
    <scope>NUCLEOTIDE SEQUENCE [LARGE SCALE GENOMIC DNA]</scope>
    <source>
        <strain evidence="7 8">CH98b_3T</strain>
    </source>
</reference>
<protein>
    <submittedName>
        <fullName evidence="7">Squalene--hopene cyclase</fullName>
        <ecNumber evidence="7">5.4.99.17</ecNumber>
    </submittedName>
</protein>
<evidence type="ECO:0000256" key="4">
    <source>
        <dbReference type="ARBA" id="ARBA00023235"/>
    </source>
</evidence>
<evidence type="ECO:0000256" key="2">
    <source>
        <dbReference type="ARBA" id="ARBA00009755"/>
    </source>
</evidence>
<comment type="caution">
    <text evidence="7">The sequence shown here is derived from an EMBL/GenBank/DDBJ whole genome shotgun (WGS) entry which is preliminary data.</text>
</comment>
<keyword evidence="3" id="KW-0677">Repeat</keyword>
<evidence type="ECO:0000259" key="6">
    <source>
        <dbReference type="Pfam" id="PF13249"/>
    </source>
</evidence>
<evidence type="ECO:0000259" key="5">
    <source>
        <dbReference type="Pfam" id="PF13243"/>
    </source>
</evidence>
<dbReference type="InterPro" id="IPR008930">
    <property type="entry name" value="Terpenoid_cyclase/PrenylTrfase"/>
</dbReference>
<dbReference type="UniPathway" id="UPA00337"/>
<dbReference type="Gene3D" id="1.50.10.20">
    <property type="match status" value="2"/>
</dbReference>
<dbReference type="GO" id="GO:0016104">
    <property type="term" value="P:triterpenoid biosynthetic process"/>
    <property type="evidence" value="ECO:0007669"/>
    <property type="project" value="InterPro"/>
</dbReference>
<accession>A0A5D4TAN8</accession>
<name>A0A5D4TAN8_9BACI</name>
<sequence>MNTVNKINEKLKDMISNLLSAQSDNGAWNFCFEGSIMTDAYMIILIRTLKIKDEEILIKSLVERIKSKQAPSGAWKVYPDEDKGNLSATIEGYFSLLYSGYVAKEATYMRKAEHFIREKRGLAKSDWLTKMMLALTGQIKWPSIIKIIPIEIMLFPKWSPITIYQLVGYARAHWIPILICSNLNKSFVTPQTPNISHLQEGLSDSENERILEEMQNLQLYFKNALKKLSEAPEVLKQKALSKAEDYIIERIEENGTMYSYFSASFFMVFALFGLGYDRKHPLIQNAFQGMKSYLCRNADQVFIQNSPSTVWDTALLTAALQQAGVPHQHASILNANNYLFSRQHQKYGDWAIKNPDVTPGGWGFSDINTFVPDIDDTTAALRAITPLTQTNILYKEAWNKGVEWILSMQNDDGGWSAFEKNTDNYLLSFIPFKYEDRVLFDPSTADLTGRTLYFLGEYTTIPMESEIFQIAKEWFERNQEVNGSWYGRWGNCYIYGTWAAVTGLKAIGVSNDDPVISLAVKWLLSIQNEDGGWGESCASDIKKRYIPLNQSTPSQTAWALDALITVSETPTPKIESGIQALLSLLEADDWRSTYPTGAGIPGGYYIHYHSYKYIWPLQALSHYKNKYDM</sequence>
<dbReference type="GO" id="GO:0005811">
    <property type="term" value="C:lipid droplet"/>
    <property type="evidence" value="ECO:0007669"/>
    <property type="project" value="InterPro"/>
</dbReference>
<dbReference type="EC" id="5.4.99.17" evidence="7"/>
<comment type="pathway">
    <text evidence="1">Secondary metabolite biosynthesis; hopanoid biosynthesis.</text>
</comment>
<proteinExistence type="inferred from homology"/>
<dbReference type="PANTHER" id="PTHR11764">
    <property type="entry name" value="TERPENE CYCLASE/MUTASE FAMILY MEMBER"/>
    <property type="match status" value="1"/>
</dbReference>
<dbReference type="GO" id="GO:0051007">
    <property type="term" value="F:squalene-hopene cyclase activity"/>
    <property type="evidence" value="ECO:0007669"/>
    <property type="project" value="UniProtKB-EC"/>
</dbReference>
<dbReference type="Proteomes" id="UP000324517">
    <property type="component" value="Unassembled WGS sequence"/>
</dbReference>
<evidence type="ECO:0000256" key="3">
    <source>
        <dbReference type="ARBA" id="ARBA00022737"/>
    </source>
</evidence>
<dbReference type="InterPro" id="IPR032696">
    <property type="entry name" value="SQ_cyclase_C"/>
</dbReference>
<dbReference type="InterPro" id="IPR018333">
    <property type="entry name" value="Squalene_cyclase"/>
</dbReference>
<feature type="domain" description="Squalene cyclase C-terminal" evidence="5">
    <location>
        <begin position="308"/>
        <end position="625"/>
    </location>
</feature>
<dbReference type="NCBIfam" id="TIGR01787">
    <property type="entry name" value="squalene_cyclas"/>
    <property type="match status" value="1"/>
</dbReference>
<dbReference type="AlphaFoldDB" id="A0A5D4TAN8"/>
<feature type="domain" description="Squalene cyclase N-terminal" evidence="6">
    <location>
        <begin position="15"/>
        <end position="297"/>
    </location>
</feature>
<keyword evidence="4 7" id="KW-0413">Isomerase</keyword>
<dbReference type="SFLD" id="SFLDG01016">
    <property type="entry name" value="Prenyltransferase_Like_2"/>
    <property type="match status" value="1"/>
</dbReference>
<evidence type="ECO:0000313" key="8">
    <source>
        <dbReference type="Proteomes" id="UP000324517"/>
    </source>
</evidence>
<dbReference type="Pfam" id="PF13243">
    <property type="entry name" value="SQHop_cyclase_C"/>
    <property type="match status" value="1"/>
</dbReference>
<dbReference type="Pfam" id="PF13249">
    <property type="entry name" value="SQHop_cyclase_N"/>
    <property type="match status" value="1"/>
</dbReference>
<dbReference type="InterPro" id="IPR032697">
    <property type="entry name" value="SQ_cyclase_N"/>
</dbReference>
<dbReference type="PANTHER" id="PTHR11764:SF20">
    <property type="entry name" value="LANOSTEROL SYNTHASE"/>
    <property type="match status" value="1"/>
</dbReference>
<dbReference type="EMBL" id="VTET01000005">
    <property type="protein sequence ID" value="TYS71981.1"/>
    <property type="molecule type" value="Genomic_DNA"/>
</dbReference>
<organism evidence="7 8">
    <name type="scientific">Sutcliffiella horikoshii</name>
    <dbReference type="NCBI Taxonomy" id="79883"/>
    <lineage>
        <taxon>Bacteria</taxon>
        <taxon>Bacillati</taxon>
        <taxon>Bacillota</taxon>
        <taxon>Bacilli</taxon>
        <taxon>Bacillales</taxon>
        <taxon>Bacillaceae</taxon>
        <taxon>Sutcliffiella</taxon>
    </lineage>
</organism>
<evidence type="ECO:0000313" key="7">
    <source>
        <dbReference type="EMBL" id="TYS71981.1"/>
    </source>
</evidence>
<dbReference type="OrthoDB" id="9758578at2"/>
<dbReference type="RefSeq" id="WP_148979592.1">
    <property type="nucleotide sequence ID" value="NZ_JBNILM010000007.1"/>
</dbReference>
<comment type="similarity">
    <text evidence="2">Belongs to the terpene cyclase/mutase family.</text>
</comment>
<dbReference type="SUPFAM" id="SSF48239">
    <property type="entry name" value="Terpenoid cyclases/Protein prenyltransferases"/>
    <property type="match status" value="2"/>
</dbReference>
<dbReference type="NCBIfam" id="TIGR01507">
    <property type="entry name" value="hopene_cyclase"/>
    <property type="match status" value="1"/>
</dbReference>
<gene>
    <name evidence="7" type="primary">shc</name>
    <name evidence="7" type="ORF">FZC75_12585</name>
</gene>